<accession>A0A8X7QA18</accession>
<organism evidence="2 3">
    <name type="scientific">Brassica carinata</name>
    <name type="common">Ethiopian mustard</name>
    <name type="synonym">Abyssinian cabbage</name>
    <dbReference type="NCBI Taxonomy" id="52824"/>
    <lineage>
        <taxon>Eukaryota</taxon>
        <taxon>Viridiplantae</taxon>
        <taxon>Streptophyta</taxon>
        <taxon>Embryophyta</taxon>
        <taxon>Tracheophyta</taxon>
        <taxon>Spermatophyta</taxon>
        <taxon>Magnoliopsida</taxon>
        <taxon>eudicotyledons</taxon>
        <taxon>Gunneridae</taxon>
        <taxon>Pentapetalae</taxon>
        <taxon>rosids</taxon>
        <taxon>malvids</taxon>
        <taxon>Brassicales</taxon>
        <taxon>Brassicaceae</taxon>
        <taxon>Brassiceae</taxon>
        <taxon>Brassica</taxon>
    </lineage>
</organism>
<dbReference type="AlphaFoldDB" id="A0A8X7QA18"/>
<evidence type="ECO:0000313" key="2">
    <source>
        <dbReference type="EMBL" id="KAG2266389.1"/>
    </source>
</evidence>
<sequence length="105" mass="12286">MTQRRLVGKERSSKKVEGATKPLKISVPKFDNTTLIEGYANILIGRCMNPSHQDMKGLILMLPKFWKMEEHVIGADLRLGRFQFDFVNEEDIEEDLKLQPYHFDY</sequence>
<dbReference type="Proteomes" id="UP000886595">
    <property type="component" value="Unassembled WGS sequence"/>
</dbReference>
<feature type="domain" description="DUF4283" evidence="1">
    <location>
        <begin position="42"/>
        <end position="104"/>
    </location>
</feature>
<gene>
    <name evidence="2" type="ORF">Bca52824_073468</name>
</gene>
<protein>
    <recommendedName>
        <fullName evidence="1">DUF4283 domain-containing protein</fullName>
    </recommendedName>
</protein>
<dbReference type="InterPro" id="IPR025558">
    <property type="entry name" value="DUF4283"/>
</dbReference>
<evidence type="ECO:0000313" key="3">
    <source>
        <dbReference type="Proteomes" id="UP000886595"/>
    </source>
</evidence>
<reference evidence="2 3" key="1">
    <citation type="submission" date="2020-02" db="EMBL/GenBank/DDBJ databases">
        <authorList>
            <person name="Ma Q."/>
            <person name="Huang Y."/>
            <person name="Song X."/>
            <person name="Pei D."/>
        </authorList>
    </citation>
    <scope>NUCLEOTIDE SEQUENCE [LARGE SCALE GENOMIC DNA]</scope>
    <source>
        <strain evidence="2">Sxm20200214</strain>
        <tissue evidence="2">Leaf</tissue>
    </source>
</reference>
<name>A0A8X7QA18_BRACI</name>
<evidence type="ECO:0000259" key="1">
    <source>
        <dbReference type="Pfam" id="PF14111"/>
    </source>
</evidence>
<dbReference type="Pfam" id="PF14111">
    <property type="entry name" value="DUF4283"/>
    <property type="match status" value="1"/>
</dbReference>
<proteinExistence type="predicted"/>
<keyword evidence="3" id="KW-1185">Reference proteome</keyword>
<comment type="caution">
    <text evidence="2">The sequence shown here is derived from an EMBL/GenBank/DDBJ whole genome shotgun (WGS) entry which is preliminary data.</text>
</comment>
<dbReference type="EMBL" id="JAAMPC010000014">
    <property type="protein sequence ID" value="KAG2266389.1"/>
    <property type="molecule type" value="Genomic_DNA"/>
</dbReference>
<dbReference type="OrthoDB" id="1108458at2759"/>